<dbReference type="InterPro" id="IPR013130">
    <property type="entry name" value="Fe3_Rdtase_TM_dom"/>
</dbReference>
<dbReference type="eggNOG" id="KOG0039">
    <property type="taxonomic scope" value="Eukaryota"/>
</dbReference>
<dbReference type="EMBL" id="HE576755">
    <property type="protein sequence ID" value="CCC69745.1"/>
    <property type="molecule type" value="Genomic_DNA"/>
</dbReference>
<accession>G0VDV5</accession>
<dbReference type="Proteomes" id="UP000001640">
    <property type="component" value="Chromosome 4"/>
</dbReference>
<keyword evidence="8" id="KW-0813">Transport</keyword>
<evidence type="ECO:0000259" key="11">
    <source>
        <dbReference type="Pfam" id="PF01794"/>
    </source>
</evidence>
<feature type="transmembrane region" description="Helical" evidence="10">
    <location>
        <begin position="43"/>
        <end position="62"/>
    </location>
</feature>
<keyword evidence="9 10" id="KW-0472">Membrane</keyword>
<dbReference type="PANTHER" id="PTHR11972:SF178">
    <property type="entry name" value="FERRIC REDUCTASE TRANSMEMBRANE COMPONENT 8-RELATED"/>
    <property type="match status" value="1"/>
</dbReference>
<name>G0VDV5_NAUCA</name>
<dbReference type="OrthoDB" id="10006946at2759"/>
<comment type="subcellular location">
    <subcellularLocation>
        <location evidence="1">Membrane</location>
        <topology evidence="1">Multi-pass membrane protein</topology>
    </subcellularLocation>
</comment>
<evidence type="ECO:0000256" key="1">
    <source>
        <dbReference type="ARBA" id="ARBA00004141"/>
    </source>
</evidence>
<evidence type="ECO:0000256" key="4">
    <source>
        <dbReference type="ARBA" id="ARBA00022827"/>
    </source>
</evidence>
<keyword evidence="13" id="KW-1185">Reference proteome</keyword>
<keyword evidence="5" id="KW-0249">Electron transport</keyword>
<keyword evidence="6 10" id="KW-1133">Transmembrane helix</keyword>
<evidence type="ECO:0000256" key="10">
    <source>
        <dbReference type="SAM" id="Phobius"/>
    </source>
</evidence>
<dbReference type="Pfam" id="PF01794">
    <property type="entry name" value="Ferric_reduct"/>
    <property type="match status" value="1"/>
</dbReference>
<evidence type="ECO:0000256" key="8">
    <source>
        <dbReference type="ARBA" id="ARBA00023065"/>
    </source>
</evidence>
<dbReference type="HOGENOM" id="CLU_025685_0_0_1"/>
<feature type="transmembrane region" description="Helical" evidence="10">
    <location>
        <begin position="197"/>
        <end position="215"/>
    </location>
</feature>
<evidence type="ECO:0000256" key="2">
    <source>
        <dbReference type="ARBA" id="ARBA00022630"/>
    </source>
</evidence>
<reference key="2">
    <citation type="submission" date="2011-08" db="EMBL/GenBank/DDBJ databases">
        <title>Genome sequence of Naumovozyma castellii.</title>
        <authorList>
            <person name="Gordon J.L."/>
            <person name="Armisen D."/>
            <person name="Proux-Wera E."/>
            <person name="OhEigeartaigh S.S."/>
            <person name="Byrne K.P."/>
            <person name="Wolfe K.H."/>
        </authorList>
    </citation>
    <scope>NUCLEOTIDE SEQUENCE</scope>
    <source>
        <strain>Type strain:CBS 4309</strain>
    </source>
</reference>
<reference evidence="12 13" key="1">
    <citation type="journal article" date="2011" name="Proc. Natl. Acad. Sci. U.S.A.">
        <title>Evolutionary erosion of yeast sex chromosomes by mating-type switching accidents.</title>
        <authorList>
            <person name="Gordon J.L."/>
            <person name="Armisen D."/>
            <person name="Proux-Wera E."/>
            <person name="Oheigeartaigh S.S."/>
            <person name="Byrne K.P."/>
            <person name="Wolfe K.H."/>
        </authorList>
    </citation>
    <scope>NUCLEOTIDE SEQUENCE [LARGE SCALE GENOMIC DNA]</scope>
    <source>
        <strain evidence="13">ATCC 76901 / BCRC 22586 / CBS 4309 / NBRC 1992 / NRRL Y-12630</strain>
    </source>
</reference>
<feature type="transmembrane region" description="Helical" evidence="10">
    <location>
        <begin position="252"/>
        <end position="270"/>
    </location>
</feature>
<keyword evidence="4" id="KW-0274">FAD</keyword>
<protein>
    <recommendedName>
        <fullName evidence="11">Ferric oxidoreductase domain-containing protein</fullName>
    </recommendedName>
</protein>
<evidence type="ECO:0000256" key="9">
    <source>
        <dbReference type="ARBA" id="ARBA00023136"/>
    </source>
</evidence>
<evidence type="ECO:0000256" key="5">
    <source>
        <dbReference type="ARBA" id="ARBA00022982"/>
    </source>
</evidence>
<dbReference type="GO" id="GO:0033215">
    <property type="term" value="P:reductive iron assimilation"/>
    <property type="evidence" value="ECO:0007669"/>
    <property type="project" value="TreeGrafter"/>
</dbReference>
<feature type="transmembrane region" description="Helical" evidence="10">
    <location>
        <begin position="165"/>
        <end position="185"/>
    </location>
</feature>
<dbReference type="AlphaFoldDB" id="G0VDV5"/>
<keyword evidence="8" id="KW-0406">Ion transport</keyword>
<dbReference type="KEGG" id="ncs:NCAS_0D01640"/>
<evidence type="ECO:0000313" key="13">
    <source>
        <dbReference type="Proteomes" id="UP000001640"/>
    </source>
</evidence>
<dbReference type="InterPro" id="IPR050369">
    <property type="entry name" value="RBOH/FRE"/>
</dbReference>
<evidence type="ECO:0000256" key="3">
    <source>
        <dbReference type="ARBA" id="ARBA00022692"/>
    </source>
</evidence>
<dbReference type="RefSeq" id="XP_003676107.1">
    <property type="nucleotide sequence ID" value="XM_003676059.1"/>
</dbReference>
<feature type="transmembrane region" description="Helical" evidence="10">
    <location>
        <begin position="227"/>
        <end position="245"/>
    </location>
</feature>
<dbReference type="GeneID" id="96903352"/>
<dbReference type="InParanoid" id="G0VDV5"/>
<organism evidence="12 13">
    <name type="scientific">Naumovozyma castellii</name>
    <name type="common">Yeast</name>
    <name type="synonym">Saccharomyces castellii</name>
    <dbReference type="NCBI Taxonomy" id="27288"/>
    <lineage>
        <taxon>Eukaryota</taxon>
        <taxon>Fungi</taxon>
        <taxon>Dikarya</taxon>
        <taxon>Ascomycota</taxon>
        <taxon>Saccharomycotina</taxon>
        <taxon>Saccharomycetes</taxon>
        <taxon>Saccharomycetales</taxon>
        <taxon>Saccharomycetaceae</taxon>
        <taxon>Naumovozyma</taxon>
    </lineage>
</organism>
<dbReference type="FunCoup" id="G0VDV5">
    <property type="interactions" value="40"/>
</dbReference>
<feature type="domain" description="Ferric oxidoreductase" evidence="11">
    <location>
        <begin position="129"/>
        <end position="242"/>
    </location>
</feature>
<dbReference type="SFLD" id="SFLDG01168">
    <property type="entry name" value="Ferric_reductase_subgroup_(FRE"/>
    <property type="match status" value="1"/>
</dbReference>
<dbReference type="GO" id="GO:0005886">
    <property type="term" value="C:plasma membrane"/>
    <property type="evidence" value="ECO:0007669"/>
    <property type="project" value="TreeGrafter"/>
</dbReference>
<dbReference type="GO" id="GO:0000293">
    <property type="term" value="F:ferric-chelate reductase activity"/>
    <property type="evidence" value="ECO:0007669"/>
    <property type="project" value="TreeGrafter"/>
</dbReference>
<dbReference type="SFLD" id="SFLDS00052">
    <property type="entry name" value="Ferric_Reductase_Domain"/>
    <property type="match status" value="1"/>
</dbReference>
<dbReference type="CDD" id="cd06186">
    <property type="entry name" value="NOX_Duox_like_FAD_NADP"/>
    <property type="match status" value="1"/>
</dbReference>
<dbReference type="OMA" id="LLPIHKW"/>
<evidence type="ECO:0000313" key="12">
    <source>
        <dbReference type="EMBL" id="CCC69745.1"/>
    </source>
</evidence>
<gene>
    <name evidence="12" type="primary">NCAS0D01640</name>
    <name evidence="12" type="ordered locus">NCAS_0D01640</name>
</gene>
<keyword evidence="3 10" id="KW-0812">Transmembrane</keyword>
<keyword evidence="2" id="KW-0285">Flavoprotein</keyword>
<keyword evidence="7" id="KW-0560">Oxidoreductase</keyword>
<dbReference type="SFLD" id="SFLDF00463">
    <property type="entry name" value="AIM14"/>
    <property type="match status" value="1"/>
</dbReference>
<evidence type="ECO:0000256" key="7">
    <source>
        <dbReference type="ARBA" id="ARBA00023002"/>
    </source>
</evidence>
<sequence length="686" mass="79130">MSTTTQNPTDGSISKFLRWLGSKLPSFDEQADKEQRLALTAKYTNSCLVITMCIICVLLPLWTTLSLTGRGFQISHRIKHHILGRNSFLHKSKLYHNKSFKICLFWFIITAVCSTYDAKRDLLQITKRMGRVAVAMMPPLLFLSLRPSPLPRVLYLSLLPIHKWISRIVVLGSLLHTVFYIIYMHKRNVLWTKIKKLPNIYGIVALILFCLIGISSIRKFRRWNFKLFYGIHYISTWLTVILLYLHARPGIPYYTALNCFILICQIAYRLCITNITTASIINVSPSLTLFEFPLDDIALKPILPSGHVRIQIVENNFLKRWFHKLIPLQHPYTISSLPTDDTVKLIIRNGNFPLKSNSKYYITGAYEPVLNFMKKTKNSETESIIRDPFRINSSQLLHSPLYYAINARRVFIIVGGSAISFGLPLLRILNFNGVNVRLIWVSRDFHDLKLLNYFKNNFEGMEIYITGFKGNEQDIQIDYIDYEHQRNNELCAVNNTENSYLLTEHERTSHENRHFHKCNTTNNLTNLAGIDNSDEIDFTGMFATHKPKSKSDINLSNNARQPLININTNFFRDPVTLGFPQNDSENFHPNEQLDENQDVDMNLKIPSGVKVFFGRPILDDKDYEWCLQRECSLDSEGNVCFDRSINDAEELSNVWVLAAGPDGLVEGTRRWATDVGLRFHGENYAI</sequence>
<dbReference type="STRING" id="1064592.G0VDV5"/>
<proteinExistence type="predicted"/>
<evidence type="ECO:0000256" key="6">
    <source>
        <dbReference type="ARBA" id="ARBA00022989"/>
    </source>
</evidence>
<dbReference type="PANTHER" id="PTHR11972">
    <property type="entry name" value="NADPH OXIDASE"/>
    <property type="match status" value="1"/>
</dbReference>